<evidence type="ECO:0000313" key="9">
    <source>
        <dbReference type="Proteomes" id="UP000184280"/>
    </source>
</evidence>
<comment type="function">
    <text evidence="6">Specifically methylates the N7 position of a guanine in 16S rRNA.</text>
</comment>
<dbReference type="HAMAP" id="MF_00074">
    <property type="entry name" value="16SrRNA_methyltr_G"/>
    <property type="match status" value="1"/>
</dbReference>
<dbReference type="PIRSF" id="PIRSF003078">
    <property type="entry name" value="GidB"/>
    <property type="match status" value="1"/>
</dbReference>
<sequence length="208" mass="23870">MTAEIIQKYFPELSDEQRQQFDALDALYRDWNTKINVISRKDIDQLYEHHVLHSLAIAKMINFRPGTRILDFGTGGGFPGVPLSILFPECQFKLIDGTGKKIRVAQEVCNAIGLKNCQPTHLRGEDEKDKYDFIVSRAVMPLPDLVKLMRKNISKQQQNALPNGVICLKGGDLQAELQPYHKIVEATEISQFFSEEWFKEKYVIYLPL</sequence>
<dbReference type="EC" id="2.1.1.-" evidence="6"/>
<dbReference type="Proteomes" id="UP000184280">
    <property type="component" value="Unassembled WGS sequence"/>
</dbReference>
<dbReference type="AlphaFoldDB" id="A0A1M7G5A0"/>
<comment type="similarity">
    <text evidence="6">Belongs to the methyltransferase superfamily. RNA methyltransferase RsmG family.</text>
</comment>
<dbReference type="Pfam" id="PF02527">
    <property type="entry name" value="GidB"/>
    <property type="match status" value="1"/>
</dbReference>
<feature type="binding site" evidence="6">
    <location>
        <begin position="96"/>
        <end position="98"/>
    </location>
    <ligand>
        <name>S-adenosyl-L-methionine</name>
        <dbReference type="ChEBI" id="CHEBI:59789"/>
    </ligand>
</feature>
<dbReference type="Proteomes" id="UP000887097">
    <property type="component" value="Unassembled WGS sequence"/>
</dbReference>
<proteinExistence type="inferred from homology"/>
<accession>A0A1M7G5A0</accession>
<evidence type="ECO:0000256" key="2">
    <source>
        <dbReference type="ARBA" id="ARBA00022552"/>
    </source>
</evidence>
<feature type="binding site" evidence="6">
    <location>
        <position position="137"/>
    </location>
    <ligand>
        <name>S-adenosyl-L-methionine</name>
        <dbReference type="ChEBI" id="CHEBI:59789"/>
    </ligand>
</feature>
<dbReference type="GO" id="GO:0005829">
    <property type="term" value="C:cytosol"/>
    <property type="evidence" value="ECO:0007669"/>
    <property type="project" value="TreeGrafter"/>
</dbReference>
<dbReference type="PANTHER" id="PTHR31760">
    <property type="entry name" value="S-ADENOSYL-L-METHIONINE-DEPENDENT METHYLTRANSFERASES SUPERFAMILY PROTEIN"/>
    <property type="match status" value="1"/>
</dbReference>
<evidence type="ECO:0000256" key="3">
    <source>
        <dbReference type="ARBA" id="ARBA00022603"/>
    </source>
</evidence>
<dbReference type="NCBIfam" id="TIGR00138">
    <property type="entry name" value="rsmG_gidB"/>
    <property type="match status" value="1"/>
</dbReference>
<dbReference type="Gene3D" id="3.40.50.150">
    <property type="entry name" value="Vaccinia Virus protein VP39"/>
    <property type="match status" value="1"/>
</dbReference>
<evidence type="ECO:0000256" key="6">
    <source>
        <dbReference type="HAMAP-Rule" id="MF_00074"/>
    </source>
</evidence>
<dbReference type="OMA" id="RAVTNMP"/>
<keyword evidence="4 6" id="KW-0808">Transferase</keyword>
<evidence type="ECO:0000256" key="4">
    <source>
        <dbReference type="ARBA" id="ARBA00022679"/>
    </source>
</evidence>
<feature type="binding site" evidence="6">
    <location>
        <position position="78"/>
    </location>
    <ligand>
        <name>S-adenosyl-L-methionine</name>
        <dbReference type="ChEBI" id="CHEBI:59789"/>
    </ligand>
</feature>
<feature type="binding site" evidence="6">
    <location>
        <position position="73"/>
    </location>
    <ligand>
        <name>S-adenosyl-L-methionine</name>
        <dbReference type="ChEBI" id="CHEBI:59789"/>
    </ligand>
</feature>
<keyword evidence="2 6" id="KW-0698">rRNA processing</keyword>
<keyword evidence="3 6" id="KW-0489">Methyltransferase</keyword>
<dbReference type="InterPro" id="IPR029063">
    <property type="entry name" value="SAM-dependent_MTases_sf"/>
</dbReference>
<protein>
    <recommendedName>
        <fullName evidence="6">Ribosomal RNA small subunit methyltransferase G</fullName>
        <ecNumber evidence="6">2.1.1.-</ecNumber>
    </recommendedName>
    <alternativeName>
        <fullName evidence="6">16S rRNA 7-methylguanosine methyltransferase</fullName>
        <shortName evidence="6">16S rRNA m7G methyltransferase</shortName>
    </alternativeName>
</protein>
<feature type="binding site" evidence="6">
    <location>
        <begin position="124"/>
        <end position="125"/>
    </location>
    <ligand>
        <name>S-adenosyl-L-methionine</name>
        <dbReference type="ChEBI" id="CHEBI:59789"/>
    </ligand>
</feature>
<dbReference type="PANTHER" id="PTHR31760:SF0">
    <property type="entry name" value="S-ADENOSYL-L-METHIONINE-DEPENDENT METHYLTRANSFERASES SUPERFAMILY PROTEIN"/>
    <property type="match status" value="1"/>
</dbReference>
<reference evidence="7" key="2">
    <citation type="submission" date="2021-08" db="EMBL/GenBank/DDBJ databases">
        <title>Prevotella lacticifex sp. nov., isolated from rumen of cow.</title>
        <authorList>
            <person name="Shinkai T."/>
            <person name="Ikeyama N."/>
            <person name="Kumagai M."/>
            <person name="Ohmori H."/>
            <person name="Sakamoto M."/>
            <person name="Ohkuma M."/>
            <person name="Mitsumori M."/>
        </authorList>
    </citation>
    <scope>NUCLEOTIDE SEQUENCE</scope>
    <source>
        <strain evidence="7">JCM 8259</strain>
    </source>
</reference>
<evidence type="ECO:0000313" key="8">
    <source>
        <dbReference type="EMBL" id="SHM11542.1"/>
    </source>
</evidence>
<dbReference type="EMBL" id="BPTT01000001">
    <property type="protein sequence ID" value="GJG34095.1"/>
    <property type="molecule type" value="Genomic_DNA"/>
</dbReference>
<dbReference type="RefSeq" id="WP_013063284.1">
    <property type="nucleotide sequence ID" value="NZ_BPTT01000001.1"/>
</dbReference>
<evidence type="ECO:0000256" key="5">
    <source>
        <dbReference type="ARBA" id="ARBA00022691"/>
    </source>
</evidence>
<dbReference type="GO" id="GO:0070043">
    <property type="term" value="F:rRNA (guanine-N7-)-methyltransferase activity"/>
    <property type="evidence" value="ECO:0007669"/>
    <property type="project" value="UniProtKB-UniRule"/>
</dbReference>
<gene>
    <name evidence="6 7" type="primary">rsmG</name>
    <name evidence="7" type="ORF">PRMUPPPA20_22040</name>
    <name evidence="8" type="ORF">SAMN04488494_1360</name>
</gene>
<evidence type="ECO:0000256" key="1">
    <source>
        <dbReference type="ARBA" id="ARBA00022490"/>
    </source>
</evidence>
<dbReference type="OrthoDB" id="9808773at2"/>
<dbReference type="GeneID" id="31501209"/>
<dbReference type="InterPro" id="IPR003682">
    <property type="entry name" value="rRNA_ssu_MeTfrase_G"/>
</dbReference>
<dbReference type="EMBL" id="FRCJ01000002">
    <property type="protein sequence ID" value="SHM11542.1"/>
    <property type="molecule type" value="Genomic_DNA"/>
</dbReference>
<organism evidence="8 9">
    <name type="scientific">Xylanibacter ruminicola</name>
    <name type="common">Prevotella ruminicola</name>
    <dbReference type="NCBI Taxonomy" id="839"/>
    <lineage>
        <taxon>Bacteria</taxon>
        <taxon>Pseudomonadati</taxon>
        <taxon>Bacteroidota</taxon>
        <taxon>Bacteroidia</taxon>
        <taxon>Bacteroidales</taxon>
        <taxon>Prevotellaceae</taxon>
        <taxon>Xylanibacter</taxon>
    </lineage>
</organism>
<dbReference type="SUPFAM" id="SSF53335">
    <property type="entry name" value="S-adenosyl-L-methionine-dependent methyltransferases"/>
    <property type="match status" value="1"/>
</dbReference>
<keyword evidence="5 6" id="KW-0949">S-adenosyl-L-methionine</keyword>
<name>A0A1M7G5A0_XYLRU</name>
<comment type="subcellular location">
    <subcellularLocation>
        <location evidence="6">Cytoplasm</location>
    </subcellularLocation>
</comment>
<evidence type="ECO:0000313" key="7">
    <source>
        <dbReference type="EMBL" id="GJG34095.1"/>
    </source>
</evidence>
<reference evidence="8 9" key="1">
    <citation type="submission" date="2016-11" db="EMBL/GenBank/DDBJ databases">
        <authorList>
            <person name="Jaros S."/>
            <person name="Januszkiewicz K."/>
            <person name="Wedrychowicz H."/>
        </authorList>
    </citation>
    <scope>NUCLEOTIDE SEQUENCE [LARGE SCALE GENOMIC DNA]</scope>
    <source>
        <strain evidence="8 9">BPI-34</strain>
    </source>
</reference>
<keyword evidence="1 6" id="KW-0963">Cytoplasm</keyword>